<dbReference type="GO" id="GO:0005773">
    <property type="term" value="C:vacuole"/>
    <property type="evidence" value="ECO:0007669"/>
    <property type="project" value="GOC"/>
</dbReference>
<sequence>MMYDDIANNKLNPYPGKLFNEPDGEDLYKGLKIDYKKSSVTPQNFLNILKGNATGVRGGNGRVIESNPNDRIFVYFTDHGAVGMISFPEDMITVKQLNNALNWMYRNDRYNQLVFYLESCESGSMFEDVLKSSISVYAVTAANAHESSWGTYCTNDMHLPCLGDLFSINWMKNSDKEHINDETLEDQYDKVKRVTNLSHVMHFGDLDIAKEPVGWFQGMGNPRRKYVAKEPHRADSWPSRDVELSYLYQLKHTTNDVTVIKKLNQRIREIQKDRHRIKSLFFKLVNKLITDPNDRQRMVQQHKSVEDIDCHDEVIRMFDLLCIDLNKYDYALKYVYVLNNLCIELGNTEEIVNAMWKTC</sequence>
<dbReference type="FunFam" id="3.40.50.1460:FF:000006">
    <property type="entry name" value="Legumain"/>
    <property type="match status" value="1"/>
</dbReference>
<comment type="catalytic activity">
    <reaction evidence="1">
        <text>Hydrolysis of proteins and small molecule substrates at -Asn-|-Xaa- bonds.</text>
        <dbReference type="EC" id="3.4.22.34"/>
    </reaction>
</comment>
<evidence type="ECO:0000256" key="5">
    <source>
        <dbReference type="ARBA" id="ARBA00022729"/>
    </source>
</evidence>
<evidence type="ECO:0000313" key="10">
    <source>
        <dbReference type="EMBL" id="KJH49311.1"/>
    </source>
</evidence>
<keyword evidence="6" id="KW-0378">Hydrolase</keyword>
<dbReference type="PIRSF" id="PIRSF019663">
    <property type="entry name" value="Legumain"/>
    <property type="match status" value="1"/>
</dbReference>
<dbReference type="STRING" id="29172.A0A0D8Y425"/>
<evidence type="ECO:0000256" key="3">
    <source>
        <dbReference type="ARBA" id="ARBA00012628"/>
    </source>
</evidence>
<dbReference type="GO" id="GO:0004197">
    <property type="term" value="F:cysteine-type endopeptidase activity"/>
    <property type="evidence" value="ECO:0007669"/>
    <property type="project" value="UniProtKB-EC"/>
</dbReference>
<organism evidence="10 11">
    <name type="scientific">Dictyocaulus viviparus</name>
    <name type="common">Bovine lungworm</name>
    <dbReference type="NCBI Taxonomy" id="29172"/>
    <lineage>
        <taxon>Eukaryota</taxon>
        <taxon>Metazoa</taxon>
        <taxon>Ecdysozoa</taxon>
        <taxon>Nematoda</taxon>
        <taxon>Chromadorea</taxon>
        <taxon>Rhabditida</taxon>
        <taxon>Rhabditina</taxon>
        <taxon>Rhabditomorpha</taxon>
        <taxon>Strongyloidea</taxon>
        <taxon>Metastrongylidae</taxon>
        <taxon>Dictyocaulus</taxon>
    </lineage>
</organism>
<dbReference type="PANTHER" id="PTHR12000:SF42">
    <property type="entry name" value="LEGUMAIN"/>
    <property type="match status" value="1"/>
</dbReference>
<dbReference type="Pfam" id="PF01650">
    <property type="entry name" value="Peptidase_C13"/>
    <property type="match status" value="1"/>
</dbReference>
<protein>
    <recommendedName>
        <fullName evidence="3">legumain</fullName>
        <ecNumber evidence="3">3.4.22.34</ecNumber>
    </recommendedName>
</protein>
<dbReference type="EMBL" id="KN716239">
    <property type="protein sequence ID" value="KJH49311.1"/>
    <property type="molecule type" value="Genomic_DNA"/>
</dbReference>
<feature type="active site" evidence="8">
    <location>
        <position position="79"/>
    </location>
</feature>
<dbReference type="InterPro" id="IPR048501">
    <property type="entry name" value="Legum_prodom"/>
</dbReference>
<keyword evidence="7" id="KW-0788">Thiol protease</keyword>
<dbReference type="Gene3D" id="3.40.50.1460">
    <property type="match status" value="1"/>
</dbReference>
<dbReference type="PRINTS" id="PR00776">
    <property type="entry name" value="HEMOGLOBNASE"/>
</dbReference>
<dbReference type="InterPro" id="IPR046427">
    <property type="entry name" value="Legumain_prodom_sf"/>
</dbReference>
<evidence type="ECO:0000256" key="8">
    <source>
        <dbReference type="PIRSR" id="PIRSR019663-1"/>
    </source>
</evidence>
<reference evidence="11" key="2">
    <citation type="journal article" date="2016" name="Sci. Rep.">
        <title>Dictyocaulus viviparus genome, variome and transcriptome elucidate lungworm biology and support future intervention.</title>
        <authorList>
            <person name="McNulty S.N."/>
            <person name="Strube C."/>
            <person name="Rosa B.A."/>
            <person name="Martin J.C."/>
            <person name="Tyagi R."/>
            <person name="Choi Y.J."/>
            <person name="Wang Q."/>
            <person name="Hallsworth Pepin K."/>
            <person name="Zhang X."/>
            <person name="Ozersky P."/>
            <person name="Wilson R.K."/>
            <person name="Sternberg P.W."/>
            <person name="Gasser R.B."/>
            <person name="Mitreva M."/>
        </authorList>
    </citation>
    <scope>NUCLEOTIDE SEQUENCE [LARGE SCALE GENOMIC DNA]</scope>
    <source>
        <strain evidence="11">HannoverDv2000</strain>
    </source>
</reference>
<dbReference type="GO" id="GO:0051603">
    <property type="term" value="P:proteolysis involved in protein catabolic process"/>
    <property type="evidence" value="ECO:0007669"/>
    <property type="project" value="TreeGrafter"/>
</dbReference>
<evidence type="ECO:0000256" key="6">
    <source>
        <dbReference type="ARBA" id="ARBA00022801"/>
    </source>
</evidence>
<dbReference type="Gene3D" id="1.10.132.130">
    <property type="match status" value="1"/>
</dbReference>
<evidence type="ECO:0000256" key="2">
    <source>
        <dbReference type="ARBA" id="ARBA00009941"/>
    </source>
</evidence>
<dbReference type="EC" id="3.4.22.34" evidence="3"/>
<keyword evidence="4" id="KW-0645">Protease</keyword>
<keyword evidence="11" id="KW-1185">Reference proteome</keyword>
<dbReference type="PANTHER" id="PTHR12000">
    <property type="entry name" value="HEMOGLOBINASE FAMILY MEMBER"/>
    <property type="match status" value="1"/>
</dbReference>
<reference evidence="10 11" key="1">
    <citation type="submission" date="2013-11" db="EMBL/GenBank/DDBJ databases">
        <title>Draft genome of the bovine lungworm Dictyocaulus viviparus.</title>
        <authorList>
            <person name="Mitreva M."/>
        </authorList>
    </citation>
    <scope>NUCLEOTIDE SEQUENCE [LARGE SCALE GENOMIC DNA]</scope>
    <source>
        <strain evidence="10 11">HannoverDv2000</strain>
    </source>
</reference>
<evidence type="ECO:0000256" key="7">
    <source>
        <dbReference type="ARBA" id="ARBA00022807"/>
    </source>
</evidence>
<name>A0A0D8Y425_DICVI</name>
<gene>
    <name evidence="10" type="ORF">DICVIV_04575</name>
</gene>
<evidence type="ECO:0000313" key="11">
    <source>
        <dbReference type="Proteomes" id="UP000053766"/>
    </source>
</evidence>
<feature type="active site" description="Nucleophile" evidence="8">
    <location>
        <position position="120"/>
    </location>
</feature>
<dbReference type="Proteomes" id="UP000053766">
    <property type="component" value="Unassembled WGS sequence"/>
</dbReference>
<dbReference type="InterPro" id="IPR001096">
    <property type="entry name" value="Peptidase_C13"/>
</dbReference>
<accession>A0A0D8Y425</accession>
<comment type="similarity">
    <text evidence="2">Belongs to the peptidase C13 family.</text>
</comment>
<dbReference type="OrthoDB" id="192611at2759"/>
<dbReference type="AlphaFoldDB" id="A0A0D8Y425"/>
<dbReference type="GO" id="GO:0006624">
    <property type="term" value="P:vacuolar protein processing"/>
    <property type="evidence" value="ECO:0007669"/>
    <property type="project" value="TreeGrafter"/>
</dbReference>
<proteinExistence type="inferred from homology"/>
<evidence type="ECO:0000256" key="4">
    <source>
        <dbReference type="ARBA" id="ARBA00022670"/>
    </source>
</evidence>
<dbReference type="Pfam" id="PF20985">
    <property type="entry name" value="Legum_prodom"/>
    <property type="match status" value="1"/>
</dbReference>
<keyword evidence="5" id="KW-0732">Signal</keyword>
<evidence type="ECO:0000259" key="9">
    <source>
        <dbReference type="Pfam" id="PF20985"/>
    </source>
</evidence>
<evidence type="ECO:0000256" key="1">
    <source>
        <dbReference type="ARBA" id="ARBA00000810"/>
    </source>
</evidence>
<dbReference type="CDD" id="cd21115">
    <property type="entry name" value="legumain_C"/>
    <property type="match status" value="1"/>
</dbReference>
<feature type="domain" description="Legumain prodomain" evidence="9">
    <location>
        <begin position="266"/>
        <end position="359"/>
    </location>
</feature>